<dbReference type="Proteomes" id="UP000053840">
    <property type="component" value="Unassembled WGS sequence"/>
</dbReference>
<dbReference type="EMBL" id="KK930379">
    <property type="protein sequence ID" value="KFQ44857.1"/>
    <property type="molecule type" value="Genomic_DNA"/>
</dbReference>
<dbReference type="GO" id="GO:0005829">
    <property type="term" value="C:cytosol"/>
    <property type="evidence" value="ECO:0007669"/>
    <property type="project" value="TreeGrafter"/>
</dbReference>
<feature type="non-terminal residue" evidence="1">
    <location>
        <position position="264"/>
    </location>
</feature>
<dbReference type="GO" id="GO:0005813">
    <property type="term" value="C:centrosome"/>
    <property type="evidence" value="ECO:0007669"/>
    <property type="project" value="TreeGrafter"/>
</dbReference>
<dbReference type="PANTHER" id="PTHR21553:SF22">
    <property type="entry name" value="CENTROSOME-ASSOCIATED PROTEIN ALMS1"/>
    <property type="match status" value="1"/>
</dbReference>
<name>A0A091SPA1_NESNO</name>
<dbReference type="AlphaFoldDB" id="A0A091SPA1"/>
<dbReference type="GO" id="GO:0005814">
    <property type="term" value="C:centriole"/>
    <property type="evidence" value="ECO:0007669"/>
    <property type="project" value="TreeGrafter"/>
</dbReference>
<sequence>PRTQVVKSADEEERKARAWVKLKLASRSQESVSDLNQEDQQRIQEIKAELLLSARKSARAKASWVDGLEAASEYIRDGEQDIERFKAPSGRRFQTDKHRQTIRTEDVLESSLRQAVQLHGADPSECCLLKDTQFKSLSTVSTPICNQHQTGPTGHSDAAAELHPPLQMEWDTSTVRSAAASDARTEAHLLSQKKLSMEKCSEDLTKQITSITFSSRKCLHSPLTSMALSSSFTRDGFDGIMPLEVDCASTEEHSHDKQHWERSK</sequence>
<keyword evidence="2" id="KW-1185">Reference proteome</keyword>
<proteinExistence type="predicted"/>
<dbReference type="PANTHER" id="PTHR21553">
    <property type="entry name" value="ALMS1-RELATED"/>
    <property type="match status" value="1"/>
</dbReference>
<reference evidence="1 2" key="1">
    <citation type="submission" date="2014-04" db="EMBL/GenBank/DDBJ databases">
        <title>Genome evolution of avian class.</title>
        <authorList>
            <person name="Zhang G."/>
            <person name="Li C."/>
        </authorList>
    </citation>
    <scope>NUCLEOTIDE SEQUENCE [LARGE SCALE GENOMIC DNA]</scope>
    <source>
        <strain evidence="1">BGI_N333</strain>
    </source>
</reference>
<evidence type="ECO:0000313" key="2">
    <source>
        <dbReference type="Proteomes" id="UP000053840"/>
    </source>
</evidence>
<organism evidence="1 2">
    <name type="scientific">Nestor notabilis</name>
    <name type="common">Kea</name>
    <dbReference type="NCBI Taxonomy" id="176057"/>
    <lineage>
        <taxon>Eukaryota</taxon>
        <taxon>Metazoa</taxon>
        <taxon>Chordata</taxon>
        <taxon>Craniata</taxon>
        <taxon>Vertebrata</taxon>
        <taxon>Euteleostomi</taxon>
        <taxon>Archelosauria</taxon>
        <taxon>Archosauria</taxon>
        <taxon>Dinosauria</taxon>
        <taxon>Saurischia</taxon>
        <taxon>Theropoda</taxon>
        <taxon>Coelurosauria</taxon>
        <taxon>Aves</taxon>
        <taxon>Neognathae</taxon>
        <taxon>Neoaves</taxon>
        <taxon>Telluraves</taxon>
        <taxon>Australaves</taxon>
        <taxon>Psittaciformes</taxon>
        <taxon>Psittacidae</taxon>
        <taxon>Nestor</taxon>
    </lineage>
</organism>
<feature type="non-terminal residue" evidence="1">
    <location>
        <position position="1"/>
    </location>
</feature>
<accession>A0A091SPA1</accession>
<dbReference type="GO" id="GO:0008017">
    <property type="term" value="F:microtubule binding"/>
    <property type="evidence" value="ECO:0007669"/>
    <property type="project" value="TreeGrafter"/>
</dbReference>
<gene>
    <name evidence="1" type="ORF">N333_12109</name>
</gene>
<evidence type="ECO:0008006" key="3">
    <source>
        <dbReference type="Google" id="ProtNLM"/>
    </source>
</evidence>
<dbReference type="GO" id="GO:0046599">
    <property type="term" value="P:regulation of centriole replication"/>
    <property type="evidence" value="ECO:0007669"/>
    <property type="project" value="TreeGrafter"/>
</dbReference>
<evidence type="ECO:0000313" key="1">
    <source>
        <dbReference type="EMBL" id="KFQ44857.1"/>
    </source>
</evidence>
<protein>
    <recommendedName>
        <fullName evidence="3">Alstrom syndrome protein 1</fullName>
    </recommendedName>
</protein>